<dbReference type="GeneID" id="63766580"/>
<dbReference type="RefSeq" id="XP_040696244.1">
    <property type="nucleotide sequence ID" value="XM_040850507.1"/>
</dbReference>
<dbReference type="SUPFAM" id="SSF56281">
    <property type="entry name" value="Metallo-hydrolase/oxidoreductase"/>
    <property type="match status" value="1"/>
</dbReference>
<evidence type="ECO:0000256" key="1">
    <source>
        <dbReference type="ARBA" id="ARBA00022723"/>
    </source>
</evidence>
<evidence type="ECO:0000313" key="4">
    <source>
        <dbReference type="Proteomes" id="UP000184356"/>
    </source>
</evidence>
<name>A0A1L9SZ36_9EURO</name>
<dbReference type="Gene3D" id="3.60.15.10">
    <property type="entry name" value="Ribonuclease Z/Hydroxyacylglutathione hydrolase-like"/>
    <property type="match status" value="1"/>
</dbReference>
<dbReference type="GO" id="GO:0050313">
    <property type="term" value="F:sulfur dioxygenase activity"/>
    <property type="evidence" value="ECO:0007669"/>
    <property type="project" value="InterPro"/>
</dbReference>
<dbReference type="Pfam" id="PF00753">
    <property type="entry name" value="Lactamase_B"/>
    <property type="match status" value="1"/>
</dbReference>
<dbReference type="VEuPathDB" id="FungiDB:ASPSYDRAFT_704455"/>
<proteinExistence type="predicted"/>
<dbReference type="PANTHER" id="PTHR43084:SF1">
    <property type="entry name" value="PERSULFIDE DIOXYGENASE ETHE1, MITOCHONDRIAL"/>
    <property type="match status" value="1"/>
</dbReference>
<dbReference type="GO" id="GO:0006749">
    <property type="term" value="P:glutathione metabolic process"/>
    <property type="evidence" value="ECO:0007669"/>
    <property type="project" value="InterPro"/>
</dbReference>
<protein>
    <recommendedName>
        <fullName evidence="2">Metallo-beta-lactamase domain-containing protein</fullName>
    </recommendedName>
</protein>
<dbReference type="Proteomes" id="UP000184356">
    <property type="component" value="Unassembled WGS sequence"/>
</dbReference>
<dbReference type="InterPro" id="IPR001279">
    <property type="entry name" value="Metallo-B-lactamas"/>
</dbReference>
<dbReference type="AlphaFoldDB" id="A0A1L9SZ36"/>
<reference evidence="4" key="1">
    <citation type="journal article" date="2017" name="Genome Biol.">
        <title>Comparative genomics reveals high biological diversity and specific adaptations in the industrially and medically important fungal genus Aspergillus.</title>
        <authorList>
            <person name="de Vries R.P."/>
            <person name="Riley R."/>
            <person name="Wiebenga A."/>
            <person name="Aguilar-Osorio G."/>
            <person name="Amillis S."/>
            <person name="Uchima C.A."/>
            <person name="Anderluh G."/>
            <person name="Asadollahi M."/>
            <person name="Askin M."/>
            <person name="Barry K."/>
            <person name="Battaglia E."/>
            <person name="Bayram O."/>
            <person name="Benocci T."/>
            <person name="Braus-Stromeyer S.A."/>
            <person name="Caldana C."/>
            <person name="Canovas D."/>
            <person name="Cerqueira G.C."/>
            <person name="Chen F."/>
            <person name="Chen W."/>
            <person name="Choi C."/>
            <person name="Clum A."/>
            <person name="Dos Santos R.A."/>
            <person name="Damasio A.R."/>
            <person name="Diallinas G."/>
            <person name="Emri T."/>
            <person name="Fekete E."/>
            <person name="Flipphi M."/>
            <person name="Freyberg S."/>
            <person name="Gallo A."/>
            <person name="Gournas C."/>
            <person name="Habgood R."/>
            <person name="Hainaut M."/>
            <person name="Harispe M.L."/>
            <person name="Henrissat B."/>
            <person name="Hilden K.S."/>
            <person name="Hope R."/>
            <person name="Hossain A."/>
            <person name="Karabika E."/>
            <person name="Karaffa L."/>
            <person name="Karanyi Z."/>
            <person name="Krasevec N."/>
            <person name="Kuo A."/>
            <person name="Kusch H."/>
            <person name="LaButti K."/>
            <person name="Lagendijk E.L."/>
            <person name="Lapidus A."/>
            <person name="Levasseur A."/>
            <person name="Lindquist E."/>
            <person name="Lipzen A."/>
            <person name="Logrieco A.F."/>
            <person name="MacCabe A."/>
            <person name="Maekelae M.R."/>
            <person name="Malavazi I."/>
            <person name="Melin P."/>
            <person name="Meyer V."/>
            <person name="Mielnichuk N."/>
            <person name="Miskei M."/>
            <person name="Molnar A.P."/>
            <person name="Mule G."/>
            <person name="Ngan C.Y."/>
            <person name="Orejas M."/>
            <person name="Orosz E."/>
            <person name="Ouedraogo J.P."/>
            <person name="Overkamp K.M."/>
            <person name="Park H.-S."/>
            <person name="Perrone G."/>
            <person name="Piumi F."/>
            <person name="Punt P.J."/>
            <person name="Ram A.F."/>
            <person name="Ramon A."/>
            <person name="Rauscher S."/>
            <person name="Record E."/>
            <person name="Riano-Pachon D.M."/>
            <person name="Robert V."/>
            <person name="Roehrig J."/>
            <person name="Ruller R."/>
            <person name="Salamov A."/>
            <person name="Salih N.S."/>
            <person name="Samson R.A."/>
            <person name="Sandor E."/>
            <person name="Sanguinetti M."/>
            <person name="Schuetze T."/>
            <person name="Sepcic K."/>
            <person name="Shelest E."/>
            <person name="Sherlock G."/>
            <person name="Sophianopoulou V."/>
            <person name="Squina F.M."/>
            <person name="Sun H."/>
            <person name="Susca A."/>
            <person name="Todd R.B."/>
            <person name="Tsang A."/>
            <person name="Unkles S.E."/>
            <person name="van de Wiele N."/>
            <person name="van Rossen-Uffink D."/>
            <person name="Oliveira J.V."/>
            <person name="Vesth T.C."/>
            <person name="Visser J."/>
            <person name="Yu J.-H."/>
            <person name="Zhou M."/>
            <person name="Andersen M.R."/>
            <person name="Archer D.B."/>
            <person name="Baker S.E."/>
            <person name="Benoit I."/>
            <person name="Brakhage A.A."/>
            <person name="Braus G.H."/>
            <person name="Fischer R."/>
            <person name="Frisvad J.C."/>
            <person name="Goldman G.H."/>
            <person name="Houbraken J."/>
            <person name="Oakley B."/>
            <person name="Pocsi I."/>
            <person name="Scazzocchio C."/>
            <person name="Seiboth B."/>
            <person name="vanKuyk P.A."/>
            <person name="Wortman J."/>
            <person name="Dyer P.S."/>
            <person name="Grigoriev I.V."/>
        </authorList>
    </citation>
    <scope>NUCLEOTIDE SEQUENCE [LARGE SCALE GENOMIC DNA]</scope>
    <source>
        <strain evidence="4">CBS 593.65</strain>
    </source>
</reference>
<dbReference type="InterPro" id="IPR051682">
    <property type="entry name" value="Mito_Persulfide_Diox"/>
</dbReference>
<dbReference type="PANTHER" id="PTHR43084">
    <property type="entry name" value="PERSULFIDE DIOXYGENASE ETHE1"/>
    <property type="match status" value="1"/>
</dbReference>
<evidence type="ECO:0000313" key="3">
    <source>
        <dbReference type="EMBL" id="OJJ52438.1"/>
    </source>
</evidence>
<keyword evidence="4" id="KW-1185">Reference proteome</keyword>
<dbReference type="EMBL" id="KV878601">
    <property type="protein sequence ID" value="OJJ52438.1"/>
    <property type="molecule type" value="Genomic_DNA"/>
</dbReference>
<dbReference type="InterPro" id="IPR044528">
    <property type="entry name" value="POD-like_MBL-fold"/>
</dbReference>
<evidence type="ECO:0000259" key="2">
    <source>
        <dbReference type="SMART" id="SM00849"/>
    </source>
</evidence>
<dbReference type="GO" id="GO:0046872">
    <property type="term" value="F:metal ion binding"/>
    <property type="evidence" value="ECO:0007669"/>
    <property type="project" value="UniProtKB-KW"/>
</dbReference>
<dbReference type="STRING" id="1036612.A0A1L9SZ36"/>
<keyword evidence="1" id="KW-0479">Metal-binding</keyword>
<gene>
    <name evidence="3" type="ORF">ASPSYDRAFT_704455</name>
</gene>
<feature type="domain" description="Metallo-beta-lactamase" evidence="2">
    <location>
        <begin position="14"/>
        <end position="208"/>
    </location>
</feature>
<dbReference type="InterPro" id="IPR036866">
    <property type="entry name" value="RibonucZ/Hydroxyglut_hydro"/>
</dbReference>
<dbReference type="SMART" id="SM00849">
    <property type="entry name" value="Lactamase_B"/>
    <property type="match status" value="1"/>
</dbReference>
<dbReference type="OrthoDB" id="449487at2759"/>
<dbReference type="CDD" id="cd07724">
    <property type="entry name" value="POD-like_MBL-fold"/>
    <property type="match status" value="1"/>
</dbReference>
<accession>A0A1L9SZ36</accession>
<organism evidence="3 4">
    <name type="scientific">Aspergillus sydowii CBS 593.65</name>
    <dbReference type="NCBI Taxonomy" id="1036612"/>
    <lineage>
        <taxon>Eukaryota</taxon>
        <taxon>Fungi</taxon>
        <taxon>Dikarya</taxon>
        <taxon>Ascomycota</taxon>
        <taxon>Pezizomycotina</taxon>
        <taxon>Eurotiomycetes</taxon>
        <taxon>Eurotiomycetidae</taxon>
        <taxon>Eurotiales</taxon>
        <taxon>Aspergillaceae</taxon>
        <taxon>Aspergillus</taxon>
        <taxon>Aspergillus subgen. Nidulantes</taxon>
    </lineage>
</organism>
<sequence length="294" mass="33329">MEPVIHAEFERKTSTFQYIVACPKTKQAVIIDPVLDYDQATLSLSTTSARSLQKKVETLGYSVVRLLETHAHADHLSASHFLQKAFVAAGQPKPPICIGHRIQTVQQTFARRYGIPEDELRGAFDHLWNDNEKFSIGDLTAQVLHLPGHTPDHIGYWIGDNVFTGDSIFNPDVGTARSDFPGGDARALWRSMQRLMSLPDHTNIYTGHDYPHERDAMAGVTVAEQRERNKHVKQGTSEEDYVRWRTERDSSLQEPKLIHPSLQVNVRGGRLPRRWHNGGVFFNLLVQAPEELHE</sequence>
<dbReference type="GO" id="GO:0070813">
    <property type="term" value="P:hydrogen sulfide metabolic process"/>
    <property type="evidence" value="ECO:0007669"/>
    <property type="project" value="TreeGrafter"/>
</dbReference>